<evidence type="ECO:0000313" key="10">
    <source>
        <dbReference type="EMBL" id="GIJ73970.1"/>
    </source>
</evidence>
<keyword evidence="5" id="KW-0663">Pyridoxal phosphate</keyword>
<reference evidence="10" key="1">
    <citation type="submission" date="2021-01" db="EMBL/GenBank/DDBJ databases">
        <title>Whole genome shotgun sequence of Virgisporangium ochraceum NBRC 16418.</title>
        <authorList>
            <person name="Komaki H."/>
            <person name="Tamura T."/>
        </authorList>
    </citation>
    <scope>NUCLEOTIDE SEQUENCE</scope>
    <source>
        <strain evidence="10">NBRC 16418</strain>
    </source>
</reference>
<evidence type="ECO:0000256" key="3">
    <source>
        <dbReference type="ARBA" id="ARBA00010869"/>
    </source>
</evidence>
<keyword evidence="11" id="KW-1185">Reference proteome</keyword>
<name>A0A8J4A5Z1_9ACTN</name>
<dbReference type="InterPro" id="IPR050147">
    <property type="entry name" value="Ser/Thr_Dehydratase"/>
</dbReference>
<evidence type="ECO:0000256" key="6">
    <source>
        <dbReference type="ARBA" id="ARBA00023239"/>
    </source>
</evidence>
<dbReference type="InterPro" id="IPR036052">
    <property type="entry name" value="TrpB-like_PALP_sf"/>
</dbReference>
<dbReference type="AlphaFoldDB" id="A0A8J4A5Z1"/>
<evidence type="ECO:0000256" key="7">
    <source>
        <dbReference type="ARBA" id="ARBA00025527"/>
    </source>
</evidence>
<sequence>MDEIRAAADRISGRVRRTPVVTVEPSAFGHPVTLKLEHLQHTGSFKPRGSFNRLLSHTIPDTGVIAASGGNHGLAVAYAARELGVPAEVFVPETSSPVKVRRLVGYGARVTQVGRQYAEAYAASVERAAATGALVVHAYDDPEVQAGQGTVGLELAEQAPGVDTVVVAVGGGGLIGGIAAWYGGTVQVVAVEPHRAATLAGALAAGRPVDVDVDGVAADSLGARRISGLTLETAVATGVRSVLVDDKAIMDARQLLWDELRLAVEPGGAAALAALVGGAYQPATDERVAVVVCGANTDPADLAAVRSAS</sequence>
<dbReference type="SUPFAM" id="SSF53686">
    <property type="entry name" value="Tryptophan synthase beta subunit-like PLP-dependent enzymes"/>
    <property type="match status" value="1"/>
</dbReference>
<feature type="domain" description="Tryptophan synthase beta chain-like PALP" evidence="9">
    <location>
        <begin position="12"/>
        <end position="294"/>
    </location>
</feature>
<dbReference type="Gene3D" id="3.40.50.1100">
    <property type="match status" value="2"/>
</dbReference>
<dbReference type="Proteomes" id="UP000635606">
    <property type="component" value="Unassembled WGS sequence"/>
</dbReference>
<proteinExistence type="inferred from homology"/>
<keyword evidence="6" id="KW-0456">Lyase</keyword>
<evidence type="ECO:0000256" key="5">
    <source>
        <dbReference type="ARBA" id="ARBA00022898"/>
    </source>
</evidence>
<dbReference type="NCBIfam" id="NF006094">
    <property type="entry name" value="PRK08246.1"/>
    <property type="match status" value="1"/>
</dbReference>
<comment type="caution">
    <text evidence="10">The sequence shown here is derived from an EMBL/GenBank/DDBJ whole genome shotgun (WGS) entry which is preliminary data.</text>
</comment>
<evidence type="ECO:0000256" key="1">
    <source>
        <dbReference type="ARBA" id="ARBA00001274"/>
    </source>
</evidence>
<comment type="cofactor">
    <cofactor evidence="2">
        <name>pyridoxal 5'-phosphate</name>
        <dbReference type="ChEBI" id="CHEBI:597326"/>
    </cofactor>
</comment>
<dbReference type="GO" id="GO:0006567">
    <property type="term" value="P:L-threonine catabolic process"/>
    <property type="evidence" value="ECO:0007669"/>
    <property type="project" value="TreeGrafter"/>
</dbReference>
<dbReference type="Pfam" id="PF00291">
    <property type="entry name" value="PALP"/>
    <property type="match status" value="1"/>
</dbReference>
<evidence type="ECO:0000256" key="4">
    <source>
        <dbReference type="ARBA" id="ARBA00012096"/>
    </source>
</evidence>
<dbReference type="PANTHER" id="PTHR48078">
    <property type="entry name" value="THREONINE DEHYDRATASE, MITOCHONDRIAL-RELATED"/>
    <property type="match status" value="1"/>
</dbReference>
<evidence type="ECO:0000259" key="9">
    <source>
        <dbReference type="Pfam" id="PF00291"/>
    </source>
</evidence>
<gene>
    <name evidence="10" type="primary">ilvA_3</name>
    <name evidence="10" type="ORF">Voc01_088870</name>
</gene>
<dbReference type="GO" id="GO:0006565">
    <property type="term" value="P:L-serine catabolic process"/>
    <property type="evidence" value="ECO:0007669"/>
    <property type="project" value="TreeGrafter"/>
</dbReference>
<dbReference type="GO" id="GO:0004794">
    <property type="term" value="F:threonine deaminase activity"/>
    <property type="evidence" value="ECO:0007669"/>
    <property type="project" value="UniProtKB-EC"/>
</dbReference>
<dbReference type="InterPro" id="IPR001926">
    <property type="entry name" value="TrpB-like_PALP"/>
</dbReference>
<evidence type="ECO:0000256" key="2">
    <source>
        <dbReference type="ARBA" id="ARBA00001933"/>
    </source>
</evidence>
<dbReference type="GO" id="GO:0009097">
    <property type="term" value="P:isoleucine biosynthetic process"/>
    <property type="evidence" value="ECO:0007669"/>
    <property type="project" value="TreeGrafter"/>
</dbReference>
<dbReference type="EMBL" id="BOPH01000128">
    <property type="protein sequence ID" value="GIJ73970.1"/>
    <property type="molecule type" value="Genomic_DNA"/>
</dbReference>
<accession>A0A8J4A5Z1</accession>
<protein>
    <recommendedName>
        <fullName evidence="4">threonine ammonia-lyase</fullName>
        <ecNumber evidence="4">4.3.1.19</ecNumber>
    </recommendedName>
    <alternativeName>
        <fullName evidence="8">Threonine deaminase</fullName>
    </alternativeName>
</protein>
<organism evidence="10 11">
    <name type="scientific">Virgisporangium ochraceum</name>
    <dbReference type="NCBI Taxonomy" id="65505"/>
    <lineage>
        <taxon>Bacteria</taxon>
        <taxon>Bacillati</taxon>
        <taxon>Actinomycetota</taxon>
        <taxon>Actinomycetes</taxon>
        <taxon>Micromonosporales</taxon>
        <taxon>Micromonosporaceae</taxon>
        <taxon>Virgisporangium</taxon>
    </lineage>
</organism>
<dbReference type="EC" id="4.3.1.19" evidence="4"/>
<comment type="catalytic activity">
    <reaction evidence="1">
        <text>L-threonine = 2-oxobutanoate + NH4(+)</text>
        <dbReference type="Rhea" id="RHEA:22108"/>
        <dbReference type="ChEBI" id="CHEBI:16763"/>
        <dbReference type="ChEBI" id="CHEBI:28938"/>
        <dbReference type="ChEBI" id="CHEBI:57926"/>
        <dbReference type="EC" id="4.3.1.19"/>
    </reaction>
</comment>
<comment type="function">
    <text evidence="7">Catalyzes the anaerobic formation of alpha-ketobutyrate and ammonia from threonine in a two-step reaction. The first step involved a dehydration of threonine and a production of enamine intermediates (aminocrotonate), which tautomerizes to its imine form (iminobutyrate). Both intermediates are unstable and short-lived. The second step is the nonenzymatic hydrolysis of the enamine/imine intermediates to form 2-ketobutyrate and free ammonia. In the low water environment of the cell, the second step is accelerated by RidA.</text>
</comment>
<dbReference type="FunFam" id="3.40.50.1100:FF:000005">
    <property type="entry name" value="Threonine dehydratase catabolic"/>
    <property type="match status" value="1"/>
</dbReference>
<dbReference type="PANTHER" id="PTHR48078:SF6">
    <property type="entry name" value="L-THREONINE DEHYDRATASE CATABOLIC TDCB"/>
    <property type="match status" value="1"/>
</dbReference>
<evidence type="ECO:0000256" key="8">
    <source>
        <dbReference type="ARBA" id="ARBA00031427"/>
    </source>
</evidence>
<evidence type="ECO:0000313" key="11">
    <source>
        <dbReference type="Proteomes" id="UP000635606"/>
    </source>
</evidence>
<dbReference type="GO" id="GO:0003941">
    <property type="term" value="F:L-serine ammonia-lyase activity"/>
    <property type="evidence" value="ECO:0007669"/>
    <property type="project" value="TreeGrafter"/>
</dbReference>
<comment type="similarity">
    <text evidence="3">Belongs to the serine/threonine dehydratase family.</text>
</comment>
<dbReference type="RefSeq" id="WP_307781614.1">
    <property type="nucleotide sequence ID" value="NZ_BOPH01000128.1"/>
</dbReference>